<gene>
    <name evidence="8" type="ORF">H9757_03695</name>
</gene>
<keyword evidence="5" id="KW-0687">Ribonucleoprotein</keyword>
<reference evidence="8" key="1">
    <citation type="journal article" date="2021" name="PeerJ">
        <title>Extensive microbial diversity within the chicken gut microbiome revealed by metagenomics and culture.</title>
        <authorList>
            <person name="Gilroy R."/>
            <person name="Ravi A."/>
            <person name="Getino M."/>
            <person name="Pursley I."/>
            <person name="Horton D.L."/>
            <person name="Alikhan N.F."/>
            <person name="Baker D."/>
            <person name="Gharbi K."/>
            <person name="Hall N."/>
            <person name="Watson M."/>
            <person name="Adriaenssens E.M."/>
            <person name="Foster-Nyarko E."/>
            <person name="Jarju S."/>
            <person name="Secka A."/>
            <person name="Antonio M."/>
            <person name="Oren A."/>
            <person name="Chaudhuri R.R."/>
            <person name="La Ragione R."/>
            <person name="Hildebrand F."/>
            <person name="Pallen M.J."/>
        </authorList>
    </citation>
    <scope>NUCLEOTIDE SEQUENCE</scope>
    <source>
        <strain evidence="8">ChiGjej1B1-1692</strain>
    </source>
</reference>
<evidence type="ECO:0000256" key="6">
    <source>
        <dbReference type="ARBA" id="ARBA00035241"/>
    </source>
</evidence>
<evidence type="ECO:0000256" key="3">
    <source>
        <dbReference type="ARBA" id="ARBA00022845"/>
    </source>
</evidence>
<accession>A0A9D2SXN1</accession>
<comment type="similarity">
    <text evidence="1">Belongs to the universal ribosomal protein uL1 family.</text>
</comment>
<dbReference type="GO" id="GO:0006417">
    <property type="term" value="P:regulation of translation"/>
    <property type="evidence" value="ECO:0007669"/>
    <property type="project" value="UniProtKB-KW"/>
</dbReference>
<dbReference type="AlphaFoldDB" id="A0A9D2SXN1"/>
<dbReference type="Proteomes" id="UP000823894">
    <property type="component" value="Unassembled WGS sequence"/>
</dbReference>
<dbReference type="Gene3D" id="3.30.190.20">
    <property type="match status" value="1"/>
</dbReference>
<protein>
    <recommendedName>
        <fullName evidence="6">Large ribosomal subunit protein uL1</fullName>
    </recommendedName>
    <alternativeName>
        <fullName evidence="7">50S ribosomal protein L1</fullName>
    </alternativeName>
</protein>
<reference evidence="8" key="2">
    <citation type="submission" date="2021-04" db="EMBL/GenBank/DDBJ databases">
        <authorList>
            <person name="Gilroy R."/>
        </authorList>
    </citation>
    <scope>NUCLEOTIDE SEQUENCE</scope>
    <source>
        <strain evidence="8">ChiGjej1B1-1692</strain>
    </source>
</reference>
<keyword evidence="4 8" id="KW-0689">Ribosomal protein</keyword>
<dbReference type="PANTHER" id="PTHR36427:SF3">
    <property type="entry name" value="LARGE RIBOSOMAL SUBUNIT PROTEIN UL1M"/>
    <property type="match status" value="1"/>
</dbReference>
<dbReference type="SUPFAM" id="SSF56808">
    <property type="entry name" value="Ribosomal protein L1"/>
    <property type="match status" value="1"/>
</dbReference>
<comment type="caution">
    <text evidence="8">The sequence shown here is derived from an EMBL/GenBank/DDBJ whole genome shotgun (WGS) entry which is preliminary data.</text>
</comment>
<evidence type="ECO:0000313" key="9">
    <source>
        <dbReference type="Proteomes" id="UP000823894"/>
    </source>
</evidence>
<dbReference type="Pfam" id="PF00687">
    <property type="entry name" value="Ribosomal_L1"/>
    <property type="match status" value="1"/>
</dbReference>
<dbReference type="InterPro" id="IPR028364">
    <property type="entry name" value="Ribosomal_uL1/biogenesis"/>
</dbReference>
<proteinExistence type="inferred from homology"/>
<name>A0A9D2SXN1_9FIRM</name>
<evidence type="ECO:0000256" key="5">
    <source>
        <dbReference type="ARBA" id="ARBA00023274"/>
    </source>
</evidence>
<dbReference type="InterPro" id="IPR023674">
    <property type="entry name" value="Ribosomal_uL1-like"/>
</dbReference>
<evidence type="ECO:0000256" key="1">
    <source>
        <dbReference type="ARBA" id="ARBA00010531"/>
    </source>
</evidence>
<dbReference type="PANTHER" id="PTHR36427">
    <property type="entry name" value="54S RIBOSOMAL PROTEIN L1, MITOCHONDRIAL"/>
    <property type="match status" value="1"/>
</dbReference>
<dbReference type="GO" id="GO:0005840">
    <property type="term" value="C:ribosome"/>
    <property type="evidence" value="ECO:0007669"/>
    <property type="project" value="UniProtKB-KW"/>
</dbReference>
<sequence length="52" mass="5593">SFTEEQLADNFQTLIDAINKARPAAVKGQFLKSVTLTSTMGPGIKVNPMKLA</sequence>
<keyword evidence="2" id="KW-0678">Repressor</keyword>
<evidence type="ECO:0000313" key="8">
    <source>
        <dbReference type="EMBL" id="HJC38159.1"/>
    </source>
</evidence>
<dbReference type="GO" id="GO:1990904">
    <property type="term" value="C:ribonucleoprotein complex"/>
    <property type="evidence" value="ECO:0007669"/>
    <property type="project" value="UniProtKB-KW"/>
</dbReference>
<dbReference type="EMBL" id="DWWK01000044">
    <property type="protein sequence ID" value="HJC38159.1"/>
    <property type="molecule type" value="Genomic_DNA"/>
</dbReference>
<organism evidence="8 9">
    <name type="scientific">Candidatus Mediterraneibacter faecigallinarum</name>
    <dbReference type="NCBI Taxonomy" id="2838669"/>
    <lineage>
        <taxon>Bacteria</taxon>
        <taxon>Bacillati</taxon>
        <taxon>Bacillota</taxon>
        <taxon>Clostridia</taxon>
        <taxon>Lachnospirales</taxon>
        <taxon>Lachnospiraceae</taxon>
        <taxon>Mediterraneibacter</taxon>
    </lineage>
</organism>
<keyword evidence="3" id="KW-0810">Translation regulation</keyword>
<evidence type="ECO:0000256" key="4">
    <source>
        <dbReference type="ARBA" id="ARBA00022980"/>
    </source>
</evidence>
<evidence type="ECO:0000256" key="7">
    <source>
        <dbReference type="ARBA" id="ARBA00035452"/>
    </source>
</evidence>
<evidence type="ECO:0000256" key="2">
    <source>
        <dbReference type="ARBA" id="ARBA00022491"/>
    </source>
</evidence>
<feature type="non-terminal residue" evidence="8">
    <location>
        <position position="1"/>
    </location>
</feature>